<organism evidence="1 2">
    <name type="scientific">Lysinibacillus parviboronicapiens</name>
    <dbReference type="NCBI Taxonomy" id="436516"/>
    <lineage>
        <taxon>Bacteria</taxon>
        <taxon>Bacillati</taxon>
        <taxon>Bacillota</taxon>
        <taxon>Bacilli</taxon>
        <taxon>Bacillales</taxon>
        <taxon>Bacillaceae</taxon>
        <taxon>Lysinibacillus</taxon>
    </lineage>
</organism>
<proteinExistence type="predicted"/>
<dbReference type="RefSeq" id="WP_354471502.1">
    <property type="nucleotide sequence ID" value="NZ_JBEPSB010000005.1"/>
</dbReference>
<reference evidence="1 2" key="1">
    <citation type="submission" date="2024-06" db="EMBL/GenBank/DDBJ databases">
        <title>Sorghum-associated microbial communities from plants grown in Nebraska, USA.</title>
        <authorList>
            <person name="Schachtman D."/>
        </authorList>
    </citation>
    <scope>NUCLEOTIDE SEQUENCE [LARGE SCALE GENOMIC DNA]</scope>
    <source>
        <strain evidence="1 2">736</strain>
    </source>
</reference>
<dbReference type="EMBL" id="JBEPSB010000005">
    <property type="protein sequence ID" value="MET4560547.1"/>
    <property type="molecule type" value="Genomic_DNA"/>
</dbReference>
<dbReference type="Proteomes" id="UP001549363">
    <property type="component" value="Unassembled WGS sequence"/>
</dbReference>
<evidence type="ECO:0000313" key="2">
    <source>
        <dbReference type="Proteomes" id="UP001549363"/>
    </source>
</evidence>
<name>A0ABV2PHW1_9BACI</name>
<evidence type="ECO:0008006" key="3">
    <source>
        <dbReference type="Google" id="ProtNLM"/>
    </source>
</evidence>
<sequence>MGTRVSYPYEVKMKAIEMPISWCIVSPNYKKIGAKYFNQIINYYESTGNVSIIDLS</sequence>
<comment type="caution">
    <text evidence="1">The sequence shown here is derived from an EMBL/GenBank/DDBJ whole genome shotgun (WGS) entry which is preliminary data.</text>
</comment>
<protein>
    <recommendedName>
        <fullName evidence="3">Transposase</fullName>
    </recommendedName>
</protein>
<evidence type="ECO:0000313" key="1">
    <source>
        <dbReference type="EMBL" id="MET4560547.1"/>
    </source>
</evidence>
<gene>
    <name evidence="1" type="ORF">ABIA69_001691</name>
</gene>
<keyword evidence="2" id="KW-1185">Reference proteome</keyword>
<accession>A0ABV2PHW1</accession>